<feature type="compositionally biased region" description="Low complexity" evidence="1">
    <location>
        <begin position="45"/>
        <end position="58"/>
    </location>
</feature>
<accession>A0A1Y2CH22</accession>
<dbReference type="PROSITE" id="PS00463">
    <property type="entry name" value="ZN2_CY6_FUNGAL_1"/>
    <property type="match status" value="1"/>
</dbReference>
<evidence type="ECO:0000256" key="1">
    <source>
        <dbReference type="SAM" id="MobiDB-lite"/>
    </source>
</evidence>
<evidence type="ECO:0000259" key="2">
    <source>
        <dbReference type="PROSITE" id="PS00463"/>
    </source>
</evidence>
<dbReference type="GO" id="GO:0008270">
    <property type="term" value="F:zinc ion binding"/>
    <property type="evidence" value="ECO:0007669"/>
    <property type="project" value="InterPro"/>
</dbReference>
<dbReference type="OrthoDB" id="2525765at2759"/>
<sequence length="632" mass="69306">MPPGQPLKQKKPPACDRCKAKRVVCYPELLGGSCPRCVENGAECTTTPVTRRPRGTVPQEERAPRRRKRSPSHQLQSPSGADTPQDSSPEAIPVGRPLQSTVAPIQDLAPDLVQHLLDCFEQLPQRTHPDLPLAALRNSLQSVGWRTSLLPLSSQAFAYALYACAALVALHPSILGAGLLPTFEELDRAPVETTDWASFGRRREPACRALREEAFRIAQEANVVANYTDTTNAACCFLLDYLDNCRPFVGKLSRPYAVALLAHARTLAEVSEEPSFAHAMGWSAFLAIQALKSTHQGAPIIFTPGDQRMLYGADLLTLDQMTIKLRDASTAHDLQVVIHCVRPYTSQVIEVARKIDDTITGAFPRRRPLDEKAIIDCVAAIKRLDVVHYLILERIAILHPVPTPSIFPSRQPDGVAPGPSFFQSVMQAIKLVASMCYTTLVLSLHQEVQRRAREEESSANAWLGGERERERIARLRRQVTDMAREAARECAEGLDDLPGLAYGLHFSSYPEAWVQILLDEVAETGQLSLENRKALSSILLVLKLSGFSYVDSSVDSTIASIEAHLQLPSSNNLLQAPAPFPPTFLDPNALAIGDPQLNLMLTDGLDVDGWSPLSSLSAPVVPLADGLQAWDY</sequence>
<name>A0A1Y2CH22_9BASI</name>
<organism evidence="3 4">
    <name type="scientific">Leucosporidium creatinivorum</name>
    <dbReference type="NCBI Taxonomy" id="106004"/>
    <lineage>
        <taxon>Eukaryota</taxon>
        <taxon>Fungi</taxon>
        <taxon>Dikarya</taxon>
        <taxon>Basidiomycota</taxon>
        <taxon>Pucciniomycotina</taxon>
        <taxon>Microbotryomycetes</taxon>
        <taxon>Leucosporidiales</taxon>
        <taxon>Leucosporidium</taxon>
    </lineage>
</organism>
<dbReference type="SUPFAM" id="SSF57701">
    <property type="entry name" value="Zn2/Cys6 DNA-binding domain"/>
    <property type="match status" value="1"/>
</dbReference>
<keyword evidence="4" id="KW-1185">Reference proteome</keyword>
<gene>
    <name evidence="3" type="ORF">BCR35DRAFT_311039</name>
</gene>
<dbReference type="STRING" id="106004.A0A1Y2CH22"/>
<proteinExistence type="predicted"/>
<dbReference type="InterPro" id="IPR036864">
    <property type="entry name" value="Zn2-C6_fun-type_DNA-bd_sf"/>
</dbReference>
<feature type="compositionally biased region" description="Polar residues" evidence="1">
    <location>
        <begin position="72"/>
        <end position="88"/>
    </location>
</feature>
<evidence type="ECO:0000313" key="3">
    <source>
        <dbReference type="EMBL" id="ORY46226.1"/>
    </source>
</evidence>
<feature type="region of interest" description="Disordered" evidence="1">
    <location>
        <begin position="30"/>
        <end position="95"/>
    </location>
</feature>
<dbReference type="EMBL" id="MCGR01000121">
    <property type="protein sequence ID" value="ORY46226.1"/>
    <property type="molecule type" value="Genomic_DNA"/>
</dbReference>
<dbReference type="CDD" id="cd00067">
    <property type="entry name" value="GAL4"/>
    <property type="match status" value="1"/>
</dbReference>
<dbReference type="InParanoid" id="A0A1Y2CH22"/>
<dbReference type="SMART" id="SM00066">
    <property type="entry name" value="GAL4"/>
    <property type="match status" value="1"/>
</dbReference>
<comment type="caution">
    <text evidence="3">The sequence shown here is derived from an EMBL/GenBank/DDBJ whole genome shotgun (WGS) entry which is preliminary data.</text>
</comment>
<dbReference type="Proteomes" id="UP000193467">
    <property type="component" value="Unassembled WGS sequence"/>
</dbReference>
<dbReference type="InterPro" id="IPR001138">
    <property type="entry name" value="Zn2Cys6_DnaBD"/>
</dbReference>
<reference evidence="3 4" key="1">
    <citation type="submission" date="2016-07" db="EMBL/GenBank/DDBJ databases">
        <title>Pervasive Adenine N6-methylation of Active Genes in Fungi.</title>
        <authorList>
            <consortium name="DOE Joint Genome Institute"/>
            <person name="Mondo S.J."/>
            <person name="Dannebaum R.O."/>
            <person name="Kuo R.C."/>
            <person name="Labutti K."/>
            <person name="Haridas S."/>
            <person name="Kuo A."/>
            <person name="Salamov A."/>
            <person name="Ahrendt S.R."/>
            <person name="Lipzen A."/>
            <person name="Sullivan W."/>
            <person name="Andreopoulos W.B."/>
            <person name="Clum A."/>
            <person name="Lindquist E."/>
            <person name="Daum C."/>
            <person name="Ramamoorthy G.K."/>
            <person name="Gryganskyi A."/>
            <person name="Culley D."/>
            <person name="Magnuson J.K."/>
            <person name="James T.Y."/>
            <person name="O'Malley M.A."/>
            <person name="Stajich J.E."/>
            <person name="Spatafora J.W."/>
            <person name="Visel A."/>
            <person name="Grigoriev I.V."/>
        </authorList>
    </citation>
    <scope>NUCLEOTIDE SEQUENCE [LARGE SCALE GENOMIC DNA]</scope>
    <source>
        <strain evidence="3 4">62-1032</strain>
    </source>
</reference>
<protein>
    <recommendedName>
        <fullName evidence="2">Zn(2)-C6 fungal-type domain-containing protein</fullName>
    </recommendedName>
</protein>
<dbReference type="GO" id="GO:0000981">
    <property type="term" value="F:DNA-binding transcription factor activity, RNA polymerase II-specific"/>
    <property type="evidence" value="ECO:0007669"/>
    <property type="project" value="InterPro"/>
</dbReference>
<evidence type="ECO:0000313" key="4">
    <source>
        <dbReference type="Proteomes" id="UP000193467"/>
    </source>
</evidence>
<feature type="domain" description="Zn(2)-C6 fungal-type" evidence="2">
    <location>
        <begin position="14"/>
        <end position="44"/>
    </location>
</feature>
<dbReference type="AlphaFoldDB" id="A0A1Y2CH22"/>